<evidence type="ECO:0008006" key="5">
    <source>
        <dbReference type="Google" id="ProtNLM"/>
    </source>
</evidence>
<sequence length="895" mass="95368">MNDARTGTLSAPVALAGTTVLAATAAAEGSSGDYKATGLQASGTWSGGGSTGAFTWSHPVDVPEVPGGTRPTISLDYNSQAVDGRTAASNNQASWIGDGWNWEPGFIERRYKACNDDRTGATNTTRVGDLCWFNDNAVLNLGGRSTELVYEKDKGWHPASDSGEKVEKLTGAVNGDKGTAGVGGEGEHWKVTTADGTQYFFGLNRLPGWKDNGTAADDPVTNSAWTVPVFGNQSGEPCYDASFASAWCQQAWRWQLDYVVDPHGNAMAYYWNTEKNNYGRNVSETTGKATVTPYVRGGWLDRIEYGLRDDAVYTGKAMGQVRFGVAERCLATCGTFDETNAKNWPDVPYDLSCEDGATECEDRFSPSFWSRKRLTSITTKVLTGGTYKDVDTWTLDQNFPPSGDGISTPMWLKSVQRTGKAGAAVTLPPVTFAGEQLPNRVDKTGDGLAPFIRLRVYQVTTETGGTIGVSYSAPDCTAASLPAADATNTTRCYPVKWAFEGYESRLDWFHAYVATQVVEGDNLAESPDKVTTYSYLDGAAWAKSTDEFTEADDRTHSVFRGYGRVQVRTGAADDPRTLTEARYFRGVDGASVKDSAGVGVTDREQFAGMTRETVTYNGDDTAKPVTATSFTPWRSAALATRTRSGLPALTAHHSGTGKEQTRTTVTGGTRTTELSRDFDAYGMITAVSETGDTAEPGDEKCVTTTYVRNTGANILDKVSRVETVAVSCGAAVSRPADVIDDTRTSYDGGAFGAAPVKGDITRTERIDGDGSGYTTASSTPAADFDVYGRALSATDALGATTTTRYTPATGEPPASVLVTNPLGHAATTTMDPRRGLPTQAATPTARSPRPRTTARAGRRRCGCRPGRPSPTPTRRTGPSPTRCATTARPSSPPGS</sequence>
<feature type="region of interest" description="Disordered" evidence="1">
    <location>
        <begin position="648"/>
        <end position="667"/>
    </location>
</feature>
<dbReference type="EMBL" id="BMUL01000011">
    <property type="protein sequence ID" value="GHA95394.1"/>
    <property type="molecule type" value="Genomic_DNA"/>
</dbReference>
<reference evidence="3" key="2">
    <citation type="submission" date="2020-09" db="EMBL/GenBank/DDBJ databases">
        <authorList>
            <person name="Sun Q."/>
            <person name="Ohkuma M."/>
        </authorList>
    </citation>
    <scope>NUCLEOTIDE SEQUENCE</scope>
    <source>
        <strain evidence="3">JCM 4518</strain>
    </source>
</reference>
<dbReference type="AlphaFoldDB" id="A0A918WC87"/>
<feature type="chain" id="PRO_5037134224" description="YD repeat-containing protein" evidence="2">
    <location>
        <begin position="23"/>
        <end position="895"/>
    </location>
</feature>
<proteinExistence type="predicted"/>
<gene>
    <name evidence="3" type="ORF">GCM10010305_43750</name>
</gene>
<accession>A0A918WC87</accession>
<feature type="compositionally biased region" description="Low complexity" evidence="1">
    <location>
        <begin position="872"/>
        <end position="883"/>
    </location>
</feature>
<evidence type="ECO:0000313" key="3">
    <source>
        <dbReference type="EMBL" id="GHA95394.1"/>
    </source>
</evidence>
<name>A0A918WC87_9ACTN</name>
<comment type="caution">
    <text evidence="3">The sequence shown here is derived from an EMBL/GenBank/DDBJ whole genome shotgun (WGS) entry which is preliminary data.</text>
</comment>
<protein>
    <recommendedName>
        <fullName evidence="5">YD repeat-containing protein</fullName>
    </recommendedName>
</protein>
<dbReference type="RefSeq" id="WP_229849918.1">
    <property type="nucleotide sequence ID" value="NZ_BMUL01000011.1"/>
</dbReference>
<evidence type="ECO:0000313" key="4">
    <source>
        <dbReference type="Proteomes" id="UP000644020"/>
    </source>
</evidence>
<feature type="compositionally biased region" description="Low complexity" evidence="1">
    <location>
        <begin position="840"/>
        <end position="855"/>
    </location>
</feature>
<dbReference type="Proteomes" id="UP000644020">
    <property type="component" value="Unassembled WGS sequence"/>
</dbReference>
<feature type="region of interest" description="Disordered" evidence="1">
    <location>
        <begin position="825"/>
        <end position="895"/>
    </location>
</feature>
<evidence type="ECO:0000256" key="1">
    <source>
        <dbReference type="SAM" id="MobiDB-lite"/>
    </source>
</evidence>
<feature type="signal peptide" evidence="2">
    <location>
        <begin position="1"/>
        <end position="22"/>
    </location>
</feature>
<organism evidence="3 4">
    <name type="scientific">Streptomyces termitum</name>
    <dbReference type="NCBI Taxonomy" id="67368"/>
    <lineage>
        <taxon>Bacteria</taxon>
        <taxon>Bacillati</taxon>
        <taxon>Actinomycetota</taxon>
        <taxon>Actinomycetes</taxon>
        <taxon>Kitasatosporales</taxon>
        <taxon>Streptomycetaceae</taxon>
        <taxon>Streptomyces</taxon>
    </lineage>
</organism>
<evidence type="ECO:0000256" key="2">
    <source>
        <dbReference type="SAM" id="SignalP"/>
    </source>
</evidence>
<keyword evidence="4" id="KW-1185">Reference proteome</keyword>
<reference evidence="3" key="1">
    <citation type="journal article" date="2014" name="Int. J. Syst. Evol. Microbiol.">
        <title>Complete genome sequence of Corynebacterium casei LMG S-19264T (=DSM 44701T), isolated from a smear-ripened cheese.</title>
        <authorList>
            <consortium name="US DOE Joint Genome Institute (JGI-PGF)"/>
            <person name="Walter F."/>
            <person name="Albersmeier A."/>
            <person name="Kalinowski J."/>
            <person name="Ruckert C."/>
        </authorList>
    </citation>
    <scope>NUCLEOTIDE SEQUENCE</scope>
    <source>
        <strain evidence="3">JCM 4518</strain>
    </source>
</reference>
<keyword evidence="2" id="KW-0732">Signal</keyword>